<feature type="compositionally biased region" description="Low complexity" evidence="1">
    <location>
        <begin position="1308"/>
        <end position="1321"/>
    </location>
</feature>
<feature type="compositionally biased region" description="Polar residues" evidence="1">
    <location>
        <begin position="1378"/>
        <end position="1390"/>
    </location>
</feature>
<feature type="domain" description="CxC2-like cysteine cluster KDZ transposase-associated" evidence="2">
    <location>
        <begin position="217"/>
        <end position="293"/>
    </location>
</feature>
<feature type="region of interest" description="Disordered" evidence="1">
    <location>
        <begin position="343"/>
        <end position="420"/>
    </location>
</feature>
<dbReference type="Pfam" id="PF18758">
    <property type="entry name" value="KDZ"/>
    <property type="match status" value="1"/>
</dbReference>
<feature type="compositionally biased region" description="Acidic residues" evidence="1">
    <location>
        <begin position="1623"/>
        <end position="1646"/>
    </location>
</feature>
<sequence length="1678" mass="189433">MTTLESGFQREKYTSGHSLVGRRLLRVGIINASNAKDSRDVGDALNVLDLNLQNHQLVPFHRVEKWTGEYFRPGGLWEVGIRLYLGHNGKRCPVQLPLNESTHGTSIGAEGYVGNGIQSAAENNYWSGTSLAADEYSRNGTRDAAEVTDTHDIGPTPANNDEESFTSQLLADPEIPTLFELDDGDDEDINLYEELDTSFHDQPRPRAEDNDGIPFKVIIHTSGVHYLPVRTCTCRSAMLPLDLQYLEMGLFATSFQNIRTLFTLEVLEDFRVTNLECKTSGYQYYQKLRRITSPSFPKQVLNRYRELRRLSRQYRNLILHKIHGQGHSEQALKAYMELKYPQQGSEMHPDQEPFGSITPPEPGQTRNNSSSRQSEPNEDSERNDTTSRLEVDPGDSDPNNMSPEPPSRNEPDKRGSLTLFCPACPQPGVNLPDDWVLEADSDIYIRSYVADGNFKADHLNQKNEGDDVWLSVGEGFMTDPGPYKEHIKEAISLAPRYKREPTCHNYHAQKAENRVSPGKRVRGIGAHACARHGCFCPNSVVDFDKGEKQMHMDWSLTQARETTNTKGITRHLEIYDINCQYCVNLMKRLTDSTKMHWPPSVKITFAIGLFHVHGHKSECLYNYASTYIPGVGIIDGEILEPLWSVLNDTSRSTRSATTAHRAEVLDDHMGDSNWKKTINMAATIAAKYKRAGEQSGITEAFYRNLTEQQPPELVDTWEQEIKQAEFDRDQGVSDAMSQVMASKVKTAAGRQEIELHLSNMELTSSGATGKAAWISSGLKLEQAQLELRSHVRKLGTHPSTAQQLDLVNKRRSMRTRVEAFSRTALTFLGEEALESIQGVNTPVLDDEVSDDEIADIGNVNITRADPERQPLPFPSALLDDYFRDLEEGMAHQLKGLQKLELRIRQGHAEDCLEAVRSALIQLSWQYKYQVRMADSVYTGTRAWDGVKLLNASWKLHKKIYNANRIAMIRIAGHSEEDIMQIRREFPVLYDHDCKHSAAISDPNVRGGSSDRLSWIWRSRQGLNADNQLYVNEFFRLNWLRARAQRNRWKEELSLTNKEMEWTVRFYVHMAKTWKERHEIVPDRLAGHRAFCQKQIAMWNDLGRAADVKFRKINGNYPSTTMSLPRIFNPPTEDEHYLLSYDERRALAKLHVHLCGARIRTGYRLLLSSASSVPPDTLARWLSLLEREAAILLRVLGYCYINGFAVDTSFFIAEILNQSVHAVLNSNPHHNAVLFQSLNQCWSAEEDNDILKSTKPWGYWWEPGHKADEDWKVSDVTIESQVREFWNKIVLPRYAEELKLSKKGGPSESAAQTHSAAPAAAQHSERPTPGANYPDQPLADAPHPISSISSALNRQKSSGSSKKTAPQGSASKARDSFPSGPQASKQPSGSRSAAPPVANTRDHMSPIAISDHRPPYCPKCGQPIFTRVMRSLANLRLNLADMRKTADEAVAHFSDLVGRYSIIENIAYEYGRPPFENNFSLPDEYKLQHPEHPKSDGWNARLSEMQYNALSQMNDASFCINGIFYSFVALKELPFHPPWLYSTPISRVVNVQTAPETAAESSDPNVIPVKPFAVSASSSSTNEVFVLDPRASLNNYRENNDDCASSSSSGTSVPADYLEQLAEQIEDEEDFEEFSDVMEDSEVSDDETQSHNDWSYEDEDQDDDQDSSYNLDNNFNTSQ</sequence>
<evidence type="ECO:0000256" key="1">
    <source>
        <dbReference type="SAM" id="MobiDB-lite"/>
    </source>
</evidence>
<evidence type="ECO:0000259" key="2">
    <source>
        <dbReference type="Pfam" id="PF18803"/>
    </source>
</evidence>
<feature type="region of interest" description="Disordered" evidence="1">
    <location>
        <begin position="1301"/>
        <end position="1410"/>
    </location>
</feature>
<feature type="compositionally biased region" description="Acidic residues" evidence="1">
    <location>
        <begin position="1654"/>
        <end position="1665"/>
    </location>
</feature>
<protein>
    <recommendedName>
        <fullName evidence="2">CxC2-like cysteine cluster KDZ transposase-associated domain-containing protein</fullName>
    </recommendedName>
</protein>
<dbReference type="InterPro" id="IPR041457">
    <property type="entry name" value="CxC2_KDZ-assoc"/>
</dbReference>
<proteinExistence type="predicted"/>
<feature type="compositionally biased region" description="Polar residues" evidence="1">
    <location>
        <begin position="1345"/>
        <end position="1369"/>
    </location>
</feature>
<name>A0A8H8CMP8_PSICU</name>
<dbReference type="Pfam" id="PF18803">
    <property type="entry name" value="CxC2"/>
    <property type="match status" value="1"/>
</dbReference>
<evidence type="ECO:0000313" key="3">
    <source>
        <dbReference type="EMBL" id="KAG5172112.1"/>
    </source>
</evidence>
<dbReference type="PANTHER" id="PTHR33096">
    <property type="entry name" value="CXC2 DOMAIN-CONTAINING PROTEIN"/>
    <property type="match status" value="1"/>
</dbReference>
<dbReference type="EMBL" id="JAFIQS010000002">
    <property type="protein sequence ID" value="KAG5172112.1"/>
    <property type="molecule type" value="Genomic_DNA"/>
</dbReference>
<feature type="compositionally biased region" description="Low complexity" evidence="1">
    <location>
        <begin position="1666"/>
        <end position="1678"/>
    </location>
</feature>
<feature type="compositionally biased region" description="Basic and acidic residues" evidence="1">
    <location>
        <begin position="1399"/>
        <end position="1410"/>
    </location>
</feature>
<comment type="caution">
    <text evidence="3">The sequence shown here is derived from an EMBL/GenBank/DDBJ whole genome shotgun (WGS) entry which is preliminary data.</text>
</comment>
<dbReference type="PANTHER" id="PTHR33096:SF1">
    <property type="entry name" value="CXC1-LIKE CYSTEINE CLUSTER ASSOCIATED WITH KDZ TRANSPOSASES DOMAIN-CONTAINING PROTEIN"/>
    <property type="match status" value="1"/>
</dbReference>
<feature type="compositionally biased region" description="Basic and acidic residues" evidence="1">
    <location>
        <begin position="379"/>
        <end position="391"/>
    </location>
</feature>
<organism evidence="3">
    <name type="scientific">Psilocybe cubensis</name>
    <name type="common">Psychedelic mushroom</name>
    <name type="synonym">Stropharia cubensis</name>
    <dbReference type="NCBI Taxonomy" id="181762"/>
    <lineage>
        <taxon>Eukaryota</taxon>
        <taxon>Fungi</taxon>
        <taxon>Dikarya</taxon>
        <taxon>Basidiomycota</taxon>
        <taxon>Agaricomycotina</taxon>
        <taxon>Agaricomycetes</taxon>
        <taxon>Agaricomycetidae</taxon>
        <taxon>Agaricales</taxon>
        <taxon>Agaricineae</taxon>
        <taxon>Strophariaceae</taxon>
        <taxon>Psilocybe</taxon>
    </lineage>
</organism>
<gene>
    <name evidence="3" type="ORF">JR316_001606</name>
</gene>
<feature type="region of interest" description="Disordered" evidence="1">
    <location>
        <begin position="1623"/>
        <end position="1678"/>
    </location>
</feature>
<reference evidence="3" key="1">
    <citation type="submission" date="2021-02" db="EMBL/GenBank/DDBJ databases">
        <title>Psilocybe cubensis genome.</title>
        <authorList>
            <person name="Mckernan K.J."/>
            <person name="Crawford S."/>
            <person name="Trippe A."/>
            <person name="Kane L.T."/>
            <person name="Mclaughlin S."/>
        </authorList>
    </citation>
    <scope>NUCLEOTIDE SEQUENCE [LARGE SCALE GENOMIC DNA]</scope>
    <source>
        <strain evidence="3">MGC-MH-2018</strain>
    </source>
</reference>
<dbReference type="InterPro" id="IPR040521">
    <property type="entry name" value="KDZ"/>
</dbReference>
<feature type="compositionally biased region" description="Polar residues" evidence="1">
    <location>
        <begin position="364"/>
        <end position="374"/>
    </location>
</feature>
<accession>A0A8H8CMP8</accession>